<evidence type="ECO:0000313" key="3">
    <source>
        <dbReference type="Proteomes" id="UP000267606"/>
    </source>
</evidence>
<name>A0A183HEF5_9BILA</name>
<sequence length="143" mass="15945">MNFYRDLWPINTENVDDLDMPLIRATARKKFYKSAIQTLQQISSHFNPISKLAALVDTFTEIEAAVELHSNCAILLGMINYHFPSPSSSSITLCYPSPELSLQFSVDNVQILQLLGEKKRSASFTDASDSSDNPEEAACQLTI</sequence>
<keyword evidence="3" id="KW-1185">Reference proteome</keyword>
<evidence type="ECO:0000313" key="2">
    <source>
        <dbReference type="EMBL" id="VDO44609.1"/>
    </source>
</evidence>
<protein>
    <submittedName>
        <fullName evidence="4">NR LBD domain-containing protein</fullName>
    </submittedName>
</protein>
<evidence type="ECO:0000313" key="4">
    <source>
        <dbReference type="WBParaSite" id="OFLC_0000586601-mRNA-1"/>
    </source>
</evidence>
<dbReference type="EMBL" id="UZAJ01005280">
    <property type="protein sequence ID" value="VDO44609.1"/>
    <property type="molecule type" value="Genomic_DNA"/>
</dbReference>
<proteinExistence type="predicted"/>
<feature type="region of interest" description="Disordered" evidence="1">
    <location>
        <begin position="123"/>
        <end position="143"/>
    </location>
</feature>
<dbReference type="AlphaFoldDB" id="A0A183HEF5"/>
<dbReference type="WBParaSite" id="OFLC_0000586601-mRNA-1">
    <property type="protein sequence ID" value="OFLC_0000586601-mRNA-1"/>
    <property type="gene ID" value="OFLC_0000586601"/>
</dbReference>
<reference evidence="2 3" key="2">
    <citation type="submission" date="2018-11" db="EMBL/GenBank/DDBJ databases">
        <authorList>
            <consortium name="Pathogen Informatics"/>
        </authorList>
    </citation>
    <scope>NUCLEOTIDE SEQUENCE [LARGE SCALE GENOMIC DNA]</scope>
</reference>
<dbReference type="SUPFAM" id="SSF109993">
    <property type="entry name" value="VPS9 domain"/>
    <property type="match status" value="1"/>
</dbReference>
<organism evidence="4">
    <name type="scientific">Onchocerca flexuosa</name>
    <dbReference type="NCBI Taxonomy" id="387005"/>
    <lineage>
        <taxon>Eukaryota</taxon>
        <taxon>Metazoa</taxon>
        <taxon>Ecdysozoa</taxon>
        <taxon>Nematoda</taxon>
        <taxon>Chromadorea</taxon>
        <taxon>Rhabditida</taxon>
        <taxon>Spirurina</taxon>
        <taxon>Spiruromorpha</taxon>
        <taxon>Filarioidea</taxon>
        <taxon>Onchocercidae</taxon>
        <taxon>Onchocerca</taxon>
    </lineage>
</organism>
<dbReference type="Gene3D" id="1.20.1050.80">
    <property type="entry name" value="VPS9 domain"/>
    <property type="match status" value="1"/>
</dbReference>
<dbReference type="STRING" id="387005.A0A183HEF5"/>
<accession>A0A183HEF5</accession>
<gene>
    <name evidence="2" type="ORF">OFLC_LOCUS5866</name>
</gene>
<reference evidence="4" key="1">
    <citation type="submission" date="2016-06" db="UniProtKB">
        <authorList>
            <consortium name="WormBaseParasite"/>
        </authorList>
    </citation>
    <scope>IDENTIFICATION</scope>
</reference>
<evidence type="ECO:0000256" key="1">
    <source>
        <dbReference type="SAM" id="MobiDB-lite"/>
    </source>
</evidence>
<dbReference type="Proteomes" id="UP000267606">
    <property type="component" value="Unassembled WGS sequence"/>
</dbReference>
<dbReference type="InterPro" id="IPR037191">
    <property type="entry name" value="VPS9_dom_sf"/>
</dbReference>